<dbReference type="RefSeq" id="XP_007676736.1">
    <property type="nucleotide sequence ID" value="XM_007678546.1"/>
</dbReference>
<dbReference type="EMBL" id="KB445556">
    <property type="protein sequence ID" value="EMC95811.1"/>
    <property type="molecule type" value="Genomic_DNA"/>
</dbReference>
<name>M2MGP6_BAUPA</name>
<organism evidence="1 2">
    <name type="scientific">Baudoinia panamericana (strain UAMH 10762)</name>
    <name type="common">Angels' share fungus</name>
    <name type="synonym">Baudoinia compniacensis (strain UAMH 10762)</name>
    <dbReference type="NCBI Taxonomy" id="717646"/>
    <lineage>
        <taxon>Eukaryota</taxon>
        <taxon>Fungi</taxon>
        <taxon>Dikarya</taxon>
        <taxon>Ascomycota</taxon>
        <taxon>Pezizomycotina</taxon>
        <taxon>Dothideomycetes</taxon>
        <taxon>Dothideomycetidae</taxon>
        <taxon>Mycosphaerellales</taxon>
        <taxon>Teratosphaeriaceae</taxon>
        <taxon>Baudoinia</taxon>
    </lineage>
</organism>
<dbReference type="HOGENOM" id="CLU_2037608_0_0_1"/>
<dbReference type="AlphaFoldDB" id="M2MGP6"/>
<reference evidence="1 2" key="1">
    <citation type="journal article" date="2012" name="PLoS Pathog.">
        <title>Diverse lifestyles and strategies of plant pathogenesis encoded in the genomes of eighteen Dothideomycetes fungi.</title>
        <authorList>
            <person name="Ohm R.A."/>
            <person name="Feau N."/>
            <person name="Henrissat B."/>
            <person name="Schoch C.L."/>
            <person name="Horwitz B.A."/>
            <person name="Barry K.W."/>
            <person name="Condon B.J."/>
            <person name="Copeland A.C."/>
            <person name="Dhillon B."/>
            <person name="Glaser F."/>
            <person name="Hesse C.N."/>
            <person name="Kosti I."/>
            <person name="LaButti K."/>
            <person name="Lindquist E.A."/>
            <person name="Lucas S."/>
            <person name="Salamov A.A."/>
            <person name="Bradshaw R.E."/>
            <person name="Ciuffetti L."/>
            <person name="Hamelin R.C."/>
            <person name="Kema G.H.J."/>
            <person name="Lawrence C."/>
            <person name="Scott J.A."/>
            <person name="Spatafora J.W."/>
            <person name="Turgeon B.G."/>
            <person name="de Wit P.J.G.M."/>
            <person name="Zhong S."/>
            <person name="Goodwin S.B."/>
            <person name="Grigoriev I.V."/>
        </authorList>
    </citation>
    <scope>NUCLEOTIDE SEQUENCE [LARGE SCALE GENOMIC DNA]</scope>
    <source>
        <strain evidence="1 2">UAMH 10762</strain>
    </source>
</reference>
<keyword evidence="2" id="KW-1185">Reference proteome</keyword>
<dbReference type="Proteomes" id="UP000011761">
    <property type="component" value="Unassembled WGS sequence"/>
</dbReference>
<accession>M2MGP6</accession>
<evidence type="ECO:0000313" key="1">
    <source>
        <dbReference type="EMBL" id="EMC95811.1"/>
    </source>
</evidence>
<gene>
    <name evidence="1" type="ORF">BAUCODRAFT_24811</name>
</gene>
<dbReference type="GeneID" id="19110231"/>
<proteinExistence type="predicted"/>
<dbReference type="KEGG" id="bcom:BAUCODRAFT_24811"/>
<protein>
    <submittedName>
        <fullName evidence="1">Uncharacterized protein</fullName>
    </submittedName>
</protein>
<sequence>MMGGYVALTARMGPATSAPPTAWNPALGEASTSLSRVRCGIFGYGSGMLDLQHGNIAQPYPAVQVTHIQQMQGLDLIRGTAANRDRTMAKAKAVEQRRIDAFERMLAELEDPAEMLAEVID</sequence>
<evidence type="ECO:0000313" key="2">
    <source>
        <dbReference type="Proteomes" id="UP000011761"/>
    </source>
</evidence>